<dbReference type="HOGENOM" id="CLU_009583_13_0_11"/>
<evidence type="ECO:0008006" key="7">
    <source>
        <dbReference type="Google" id="ProtNLM"/>
    </source>
</evidence>
<protein>
    <recommendedName>
        <fullName evidence="7">Glycosyltransferase</fullName>
    </recommendedName>
</protein>
<evidence type="ECO:0000259" key="4">
    <source>
        <dbReference type="Pfam" id="PF13439"/>
    </source>
</evidence>
<keyword evidence="6" id="KW-1185">Reference proteome</keyword>
<keyword evidence="1" id="KW-0328">Glycosyltransferase</keyword>
<accession>A0A0B6TUG7</accession>
<proteinExistence type="predicted"/>
<evidence type="ECO:0000313" key="5">
    <source>
        <dbReference type="EMBL" id="AJK69889.1"/>
    </source>
</evidence>
<dbReference type="STRING" id="1224162.B840_11590"/>
<evidence type="ECO:0000256" key="1">
    <source>
        <dbReference type="ARBA" id="ARBA00022676"/>
    </source>
</evidence>
<dbReference type="EMBL" id="CP007790">
    <property type="protein sequence ID" value="AJK69889.1"/>
    <property type="molecule type" value="Genomic_DNA"/>
</dbReference>
<dbReference type="Pfam" id="PF00534">
    <property type="entry name" value="Glycos_transf_1"/>
    <property type="match status" value="1"/>
</dbReference>
<dbReference type="SUPFAM" id="SSF53756">
    <property type="entry name" value="UDP-Glycosyltransferase/glycogen phosphorylase"/>
    <property type="match status" value="1"/>
</dbReference>
<feature type="domain" description="Glycosyltransferase subfamily 4-like N-terminal" evidence="4">
    <location>
        <begin position="12"/>
        <end position="176"/>
    </location>
</feature>
<dbReference type="RefSeq" id="WP_042622234.1">
    <property type="nucleotide sequence ID" value="NZ_CP007790.1"/>
</dbReference>
<evidence type="ECO:0000256" key="2">
    <source>
        <dbReference type="ARBA" id="ARBA00022679"/>
    </source>
</evidence>
<dbReference type="OrthoDB" id="8878585at2"/>
<dbReference type="AlphaFoldDB" id="A0A0B6TUG7"/>
<keyword evidence="2" id="KW-0808">Transferase</keyword>
<dbReference type="Pfam" id="PF13439">
    <property type="entry name" value="Glyco_transf_4"/>
    <property type="match status" value="1"/>
</dbReference>
<dbReference type="KEGG" id="cmq:B840_11590"/>
<dbReference type="Proteomes" id="UP000031928">
    <property type="component" value="Chromosome"/>
</dbReference>
<dbReference type="CDD" id="cd03801">
    <property type="entry name" value="GT4_PimA-like"/>
    <property type="match status" value="1"/>
</dbReference>
<evidence type="ECO:0000259" key="3">
    <source>
        <dbReference type="Pfam" id="PF00534"/>
    </source>
</evidence>
<dbReference type="Gene3D" id="3.40.50.2000">
    <property type="entry name" value="Glycogen Phosphorylase B"/>
    <property type="match status" value="2"/>
</dbReference>
<feature type="domain" description="Glycosyl transferase family 1" evidence="3">
    <location>
        <begin position="189"/>
        <end position="344"/>
    </location>
</feature>
<dbReference type="GO" id="GO:0016757">
    <property type="term" value="F:glycosyltransferase activity"/>
    <property type="evidence" value="ECO:0007669"/>
    <property type="project" value="UniProtKB-KW"/>
</dbReference>
<reference evidence="5 6" key="1">
    <citation type="submission" date="2014-05" db="EMBL/GenBank/DDBJ databases">
        <title>Complete genome sequence of Corynebacterium marinum DSM 44953.</title>
        <authorList>
            <person name="Schaffert L."/>
            <person name="Albersmeier A."/>
            <person name="Kalinowski J."/>
            <person name="Ruckert C."/>
        </authorList>
    </citation>
    <scope>NUCLEOTIDE SEQUENCE [LARGE SCALE GENOMIC DNA]</scope>
    <source>
        <strain evidence="5 6">DSM 44953</strain>
    </source>
</reference>
<gene>
    <name evidence="5" type="ORF">B840_11590</name>
</gene>
<name>A0A0B6TUG7_9CORY</name>
<dbReference type="PANTHER" id="PTHR12526">
    <property type="entry name" value="GLYCOSYLTRANSFERASE"/>
    <property type="match status" value="1"/>
</dbReference>
<dbReference type="InterPro" id="IPR001296">
    <property type="entry name" value="Glyco_trans_1"/>
</dbReference>
<organism evidence="5 6">
    <name type="scientific">Corynebacterium marinum DSM 44953</name>
    <dbReference type="NCBI Taxonomy" id="1224162"/>
    <lineage>
        <taxon>Bacteria</taxon>
        <taxon>Bacillati</taxon>
        <taxon>Actinomycetota</taxon>
        <taxon>Actinomycetes</taxon>
        <taxon>Mycobacteriales</taxon>
        <taxon>Corynebacteriaceae</taxon>
        <taxon>Corynebacterium</taxon>
    </lineage>
</organism>
<dbReference type="InterPro" id="IPR028098">
    <property type="entry name" value="Glyco_trans_4-like_N"/>
</dbReference>
<sequence length="367" mass="39076">MHILAVNAGAEVSGAERVLAELLKTAVADGHRVTLLCPPGALPESFGAGIVHVPVPLHRLGGERGVRRLRAVASLPRDWWRTARRVRRAARGAEAVIVNSTFALPAIGLAFPLHSLRPDRRPRVSWLVHDTIHSRKQRTALRLGAHALTVAVAVSQVTADSIRARVRRTVVRPNGVVVPEEMSGGTARVPGRPVAGILAVLTEWKGQDVLLEALAQLPDVQLDIAGTAFPGSEEFERLLRARAAQPDLAGRVHFLGHVDKRDVLPRWDVLVSASTSPEAGPLGVLEAMAHGVPVVATDHGGAAEYLRGGAGILVPPEDAPALAEAIRTLLDDPVLARELRDTARSAVLARHDAKTTVPAMLEALSRG</sequence>
<evidence type="ECO:0000313" key="6">
    <source>
        <dbReference type="Proteomes" id="UP000031928"/>
    </source>
</evidence>
<dbReference type="PANTHER" id="PTHR12526:SF636">
    <property type="entry name" value="BLL3647 PROTEIN"/>
    <property type="match status" value="1"/>
</dbReference>